<evidence type="ECO:0000313" key="3">
    <source>
        <dbReference type="Proteomes" id="UP001362999"/>
    </source>
</evidence>
<dbReference type="EMBL" id="JAWWNJ010000014">
    <property type="protein sequence ID" value="KAK7041310.1"/>
    <property type="molecule type" value="Genomic_DNA"/>
</dbReference>
<protein>
    <recommendedName>
        <fullName evidence="4">Gamma-glutamylcyclotransferase AIG2-like domain-containing protein</fullName>
    </recommendedName>
</protein>
<dbReference type="AlphaFoldDB" id="A0AAW0CTQ6"/>
<evidence type="ECO:0008006" key="4">
    <source>
        <dbReference type="Google" id="ProtNLM"/>
    </source>
</evidence>
<evidence type="ECO:0000313" key="2">
    <source>
        <dbReference type="EMBL" id="KAK7041310.1"/>
    </source>
</evidence>
<evidence type="ECO:0000256" key="1">
    <source>
        <dbReference type="SAM" id="MobiDB-lite"/>
    </source>
</evidence>
<name>A0AAW0CTQ6_9AGAR</name>
<gene>
    <name evidence="2" type="ORF">R3P38DRAFT_2893978</name>
</gene>
<comment type="caution">
    <text evidence="2">The sequence shown here is derived from an EMBL/GenBank/DDBJ whole genome shotgun (WGS) entry which is preliminary data.</text>
</comment>
<dbReference type="Proteomes" id="UP001362999">
    <property type="component" value="Unassembled WGS sequence"/>
</dbReference>
<accession>A0AAW0CTQ6</accession>
<feature type="region of interest" description="Disordered" evidence="1">
    <location>
        <begin position="28"/>
        <end position="51"/>
    </location>
</feature>
<sequence length="235" mass="26248">MYTMRQSITASIRFEWLPSSLSNFFVDESPRRRGSQNQSPSPLHGAASGAKNCCADQTPRGLFPSLSPNTSPFGNRLNLTGLTCTSHPLPRTLSRRHPLAHPAVQHHPSETLSARVAATHLDMNALRMVVRQIPCRRTPCRRTSMTHSNSCIPPPLSLKHLWLYGSLLKKAILQGAHLHPFPDQVSEVGCLEKNIATEQSFAARNKIDVTASPRWAPLYKHYVCTAIRQISRFKK</sequence>
<organism evidence="2 3">
    <name type="scientific">Favolaschia claudopus</name>
    <dbReference type="NCBI Taxonomy" id="2862362"/>
    <lineage>
        <taxon>Eukaryota</taxon>
        <taxon>Fungi</taxon>
        <taxon>Dikarya</taxon>
        <taxon>Basidiomycota</taxon>
        <taxon>Agaricomycotina</taxon>
        <taxon>Agaricomycetes</taxon>
        <taxon>Agaricomycetidae</taxon>
        <taxon>Agaricales</taxon>
        <taxon>Marasmiineae</taxon>
        <taxon>Mycenaceae</taxon>
        <taxon>Favolaschia</taxon>
    </lineage>
</organism>
<proteinExistence type="predicted"/>
<keyword evidence="3" id="KW-1185">Reference proteome</keyword>
<reference evidence="2 3" key="1">
    <citation type="journal article" date="2024" name="J Genomics">
        <title>Draft genome sequencing and assembly of Favolaschia claudopus CIRM-BRFM 2984 isolated from oak limbs.</title>
        <authorList>
            <person name="Navarro D."/>
            <person name="Drula E."/>
            <person name="Chaduli D."/>
            <person name="Cazenave R."/>
            <person name="Ahrendt S."/>
            <person name="Wang J."/>
            <person name="Lipzen A."/>
            <person name="Daum C."/>
            <person name="Barry K."/>
            <person name="Grigoriev I.V."/>
            <person name="Favel A."/>
            <person name="Rosso M.N."/>
            <person name="Martin F."/>
        </authorList>
    </citation>
    <scope>NUCLEOTIDE SEQUENCE [LARGE SCALE GENOMIC DNA]</scope>
    <source>
        <strain evidence="2 3">CIRM-BRFM 2984</strain>
    </source>
</reference>